<keyword evidence="1" id="KW-1133">Transmembrane helix</keyword>
<keyword evidence="4" id="KW-1185">Reference proteome</keyword>
<proteinExistence type="predicted"/>
<feature type="transmembrane region" description="Helical" evidence="1">
    <location>
        <begin position="250"/>
        <end position="267"/>
    </location>
</feature>
<evidence type="ECO:0000256" key="1">
    <source>
        <dbReference type="SAM" id="Phobius"/>
    </source>
</evidence>
<dbReference type="GO" id="GO:0004175">
    <property type="term" value="F:endopeptidase activity"/>
    <property type="evidence" value="ECO:0007669"/>
    <property type="project" value="UniProtKB-ARBA"/>
</dbReference>
<dbReference type="AlphaFoldDB" id="A0A917AU54"/>
<feature type="transmembrane region" description="Helical" evidence="1">
    <location>
        <begin position="219"/>
        <end position="238"/>
    </location>
</feature>
<accession>A0A917AU54</accession>
<dbReference type="GO" id="GO:0080120">
    <property type="term" value="P:CAAX-box protein maturation"/>
    <property type="evidence" value="ECO:0007669"/>
    <property type="project" value="UniProtKB-ARBA"/>
</dbReference>
<reference evidence="3" key="1">
    <citation type="journal article" date="2014" name="Int. J. Syst. Evol. Microbiol.">
        <title>Complete genome sequence of Corynebacterium casei LMG S-19264T (=DSM 44701T), isolated from a smear-ripened cheese.</title>
        <authorList>
            <consortium name="US DOE Joint Genome Institute (JGI-PGF)"/>
            <person name="Walter F."/>
            <person name="Albersmeier A."/>
            <person name="Kalinowski J."/>
            <person name="Ruckert C."/>
        </authorList>
    </citation>
    <scope>NUCLEOTIDE SEQUENCE</scope>
    <source>
        <strain evidence="3">CGMCC 1.12698</strain>
    </source>
</reference>
<feature type="transmembrane region" description="Helical" evidence="1">
    <location>
        <begin position="153"/>
        <end position="174"/>
    </location>
</feature>
<feature type="transmembrane region" description="Helical" evidence="1">
    <location>
        <begin position="48"/>
        <end position="69"/>
    </location>
</feature>
<protein>
    <recommendedName>
        <fullName evidence="2">CAAX prenyl protease 2/Lysostaphin resistance protein A-like domain-containing protein</fullName>
    </recommendedName>
</protein>
<reference evidence="3" key="2">
    <citation type="submission" date="2020-09" db="EMBL/GenBank/DDBJ databases">
        <authorList>
            <person name="Sun Q."/>
            <person name="Zhou Y."/>
        </authorList>
    </citation>
    <scope>NUCLEOTIDE SEQUENCE</scope>
    <source>
        <strain evidence="3">CGMCC 1.12698</strain>
    </source>
</reference>
<evidence type="ECO:0000313" key="4">
    <source>
        <dbReference type="Proteomes" id="UP000605259"/>
    </source>
</evidence>
<feature type="transmembrane region" description="Helical" evidence="1">
    <location>
        <begin position="81"/>
        <end position="101"/>
    </location>
</feature>
<sequence>MDVRYPIVGRVIGSVGIVIFFVATWWLVWSGNVSIRYTADHEGTIPIWNRWIPVLVGIILIRFLLFRLVMHQPLSTLHKQLLLIQTWALTIGALLFTTSLMLVDNKEEAEFQLWYVILKLVFLLVIPLAMFYISRFYHVEQSASIKSASSTRWHWFGPIIIFGVWFYINFFSVYAVPYVSNDRVDIAMLAIALIVGFFINSLLEEIFYRVWLQTRLEVLVGRWPAILFTSILWASWHMVIQSTGATSVDLASVIANQGVTGLFLGYLWSKYRNVWVLILIHGFINATPHLLMELVQM</sequence>
<dbReference type="Pfam" id="PF02517">
    <property type="entry name" value="Rce1-like"/>
    <property type="match status" value="1"/>
</dbReference>
<dbReference type="Proteomes" id="UP000605259">
    <property type="component" value="Unassembled WGS sequence"/>
</dbReference>
<gene>
    <name evidence="3" type="ORF">GCM10007140_20630</name>
</gene>
<evidence type="ECO:0000313" key="3">
    <source>
        <dbReference type="EMBL" id="GGE70604.1"/>
    </source>
</evidence>
<keyword evidence="1" id="KW-0812">Transmembrane</keyword>
<organism evidence="3 4">
    <name type="scientific">Priestia taiwanensis</name>
    <dbReference type="NCBI Taxonomy" id="1347902"/>
    <lineage>
        <taxon>Bacteria</taxon>
        <taxon>Bacillati</taxon>
        <taxon>Bacillota</taxon>
        <taxon>Bacilli</taxon>
        <taxon>Bacillales</taxon>
        <taxon>Bacillaceae</taxon>
        <taxon>Priestia</taxon>
    </lineage>
</organism>
<evidence type="ECO:0000259" key="2">
    <source>
        <dbReference type="Pfam" id="PF02517"/>
    </source>
</evidence>
<feature type="domain" description="CAAX prenyl protease 2/Lysostaphin resistance protein A-like" evidence="2">
    <location>
        <begin position="189"/>
        <end position="286"/>
    </location>
</feature>
<feature type="transmembrane region" description="Helical" evidence="1">
    <location>
        <begin position="274"/>
        <end position="292"/>
    </location>
</feature>
<feature type="transmembrane region" description="Helical" evidence="1">
    <location>
        <begin position="186"/>
        <end position="207"/>
    </location>
</feature>
<name>A0A917AU54_9BACI</name>
<feature type="transmembrane region" description="Helical" evidence="1">
    <location>
        <begin position="113"/>
        <end position="133"/>
    </location>
</feature>
<dbReference type="RefSeq" id="WP_229722187.1">
    <property type="nucleotide sequence ID" value="NZ_BMFK01000001.1"/>
</dbReference>
<feature type="transmembrane region" description="Helical" evidence="1">
    <location>
        <begin position="7"/>
        <end position="28"/>
    </location>
</feature>
<keyword evidence="1" id="KW-0472">Membrane</keyword>
<comment type="caution">
    <text evidence="3">The sequence shown here is derived from an EMBL/GenBank/DDBJ whole genome shotgun (WGS) entry which is preliminary data.</text>
</comment>
<dbReference type="EMBL" id="BMFK01000001">
    <property type="protein sequence ID" value="GGE70604.1"/>
    <property type="molecule type" value="Genomic_DNA"/>
</dbReference>
<dbReference type="InterPro" id="IPR003675">
    <property type="entry name" value="Rce1/LyrA-like_dom"/>
</dbReference>